<comment type="caution">
    <text evidence="4">The sequence shown here is derived from an EMBL/GenBank/DDBJ whole genome shotgun (WGS) entry which is preliminary data.</text>
</comment>
<keyword evidence="2" id="KW-0472">Membrane</keyword>
<feature type="transmembrane region" description="Helical" evidence="2">
    <location>
        <begin position="115"/>
        <end position="136"/>
    </location>
</feature>
<feature type="transmembrane region" description="Helical" evidence="2">
    <location>
        <begin position="234"/>
        <end position="258"/>
    </location>
</feature>
<feature type="transmembrane region" description="Helical" evidence="2">
    <location>
        <begin position="148"/>
        <end position="168"/>
    </location>
</feature>
<dbReference type="SMART" id="SM00530">
    <property type="entry name" value="HTH_XRE"/>
    <property type="match status" value="1"/>
</dbReference>
<feature type="transmembrane region" description="Helical" evidence="2">
    <location>
        <begin position="285"/>
        <end position="301"/>
    </location>
</feature>
<dbReference type="AlphaFoldDB" id="A0A1Y4QJM6"/>
<reference evidence="5" key="1">
    <citation type="submission" date="2017-04" db="EMBL/GenBank/DDBJ databases">
        <title>Function of individual gut microbiota members based on whole genome sequencing of pure cultures obtained from chicken caecum.</title>
        <authorList>
            <person name="Medvecky M."/>
            <person name="Cejkova D."/>
            <person name="Polansky O."/>
            <person name="Karasova D."/>
            <person name="Kubasova T."/>
            <person name="Cizek A."/>
            <person name="Rychlik I."/>
        </authorList>
    </citation>
    <scope>NUCLEOTIDE SEQUENCE [LARGE SCALE GENOMIC DNA]</scope>
    <source>
        <strain evidence="5">An149</strain>
    </source>
</reference>
<dbReference type="PROSITE" id="PS50943">
    <property type="entry name" value="HTH_CROC1"/>
    <property type="match status" value="1"/>
</dbReference>
<evidence type="ECO:0000313" key="5">
    <source>
        <dbReference type="Proteomes" id="UP000196258"/>
    </source>
</evidence>
<feature type="transmembrane region" description="Helical" evidence="2">
    <location>
        <begin position="313"/>
        <end position="333"/>
    </location>
</feature>
<evidence type="ECO:0000256" key="2">
    <source>
        <dbReference type="SAM" id="Phobius"/>
    </source>
</evidence>
<dbReference type="EMBL" id="NFLB01000005">
    <property type="protein sequence ID" value="OUQ05448.1"/>
    <property type="molecule type" value="Genomic_DNA"/>
</dbReference>
<dbReference type="SUPFAM" id="SSF47413">
    <property type="entry name" value="lambda repressor-like DNA-binding domains"/>
    <property type="match status" value="1"/>
</dbReference>
<keyword evidence="1" id="KW-0238">DNA-binding</keyword>
<organism evidence="4 5">
    <name type="scientific">Thomasclavelia spiroformis</name>
    <dbReference type="NCBI Taxonomy" id="29348"/>
    <lineage>
        <taxon>Bacteria</taxon>
        <taxon>Bacillati</taxon>
        <taxon>Bacillota</taxon>
        <taxon>Erysipelotrichia</taxon>
        <taxon>Erysipelotrichales</taxon>
        <taxon>Coprobacillaceae</taxon>
        <taxon>Thomasclavelia</taxon>
    </lineage>
</organism>
<dbReference type="PANTHER" id="PTHR46558">
    <property type="entry name" value="TRACRIPTIONAL REGULATORY PROTEIN-RELATED-RELATED"/>
    <property type="match status" value="1"/>
</dbReference>
<keyword evidence="2" id="KW-1133">Transmembrane helix</keyword>
<accession>A0A1Y4QJM6</accession>
<dbReference type="Pfam" id="PF01381">
    <property type="entry name" value="HTH_3"/>
    <property type="match status" value="1"/>
</dbReference>
<feature type="domain" description="HTH cro/C1-type" evidence="3">
    <location>
        <begin position="21"/>
        <end position="75"/>
    </location>
</feature>
<gene>
    <name evidence="4" type="ORF">B5E91_05350</name>
</gene>
<name>A0A1Y4QJM6_9FIRM</name>
<dbReference type="CDD" id="cd00093">
    <property type="entry name" value="HTH_XRE"/>
    <property type="match status" value="1"/>
</dbReference>
<protein>
    <submittedName>
        <fullName evidence="4">Transcriptional regulator</fullName>
    </submittedName>
</protein>
<dbReference type="Gene3D" id="1.10.260.40">
    <property type="entry name" value="lambda repressor-like DNA-binding domains"/>
    <property type="match status" value="1"/>
</dbReference>
<sequence length="335" mass="38038">MSYIYFVNRLEVMNVILADKIIELRKKNGWSQEQLAQKLNVTRQSISKWEGAQSVPDLQKIILLSEIFGVTTDYLIKDEIEEEEFLNEDVDLKVRKVTLTEAKEFLNIKHTSAKLMALGVFLCIISPVCLFILLSLGDKIIAENIATAVGLSVLLILVAIATGIFIYCEEKTKKFDYLENELFDTEYGVKGVVSQLKKEYHDIYVKYNILGTIICILSVLPLFLGIVVLDDELFILKMIAILLILVGLGVNFFIIASINYESMNLFLKENCQNSKLSKNKKIKDTISSVYWLLSLTIYLGYSLVSNDWGHSWIIWPIAGVLFAIVAVIINILFED</sequence>
<dbReference type="GO" id="GO:0003677">
    <property type="term" value="F:DNA binding"/>
    <property type="evidence" value="ECO:0007669"/>
    <property type="project" value="UniProtKB-KW"/>
</dbReference>
<keyword evidence="2" id="KW-0812">Transmembrane</keyword>
<dbReference type="InterPro" id="IPR001387">
    <property type="entry name" value="Cro/C1-type_HTH"/>
</dbReference>
<dbReference type="InterPro" id="IPR010982">
    <property type="entry name" value="Lambda_DNA-bd_dom_sf"/>
</dbReference>
<evidence type="ECO:0000256" key="1">
    <source>
        <dbReference type="ARBA" id="ARBA00023125"/>
    </source>
</evidence>
<dbReference type="Proteomes" id="UP000196258">
    <property type="component" value="Unassembled WGS sequence"/>
</dbReference>
<evidence type="ECO:0000313" key="4">
    <source>
        <dbReference type="EMBL" id="OUQ05448.1"/>
    </source>
</evidence>
<dbReference type="PANTHER" id="PTHR46558:SF13">
    <property type="entry name" value="HTH-TYPE TRANSCRIPTIONAL REGULATOR IMMR"/>
    <property type="match status" value="1"/>
</dbReference>
<evidence type="ECO:0000259" key="3">
    <source>
        <dbReference type="PROSITE" id="PS50943"/>
    </source>
</evidence>
<proteinExistence type="predicted"/>
<feature type="transmembrane region" description="Helical" evidence="2">
    <location>
        <begin position="207"/>
        <end position="228"/>
    </location>
</feature>